<keyword evidence="3" id="KW-0862">Zinc</keyword>
<dbReference type="SMART" id="SM00240">
    <property type="entry name" value="FHA"/>
    <property type="match status" value="1"/>
</dbReference>
<proteinExistence type="predicted"/>
<dbReference type="Pfam" id="PF00498">
    <property type="entry name" value="FHA"/>
    <property type="match status" value="1"/>
</dbReference>
<dbReference type="InterPro" id="IPR000253">
    <property type="entry name" value="FHA_dom"/>
</dbReference>
<dbReference type="PANTHER" id="PTHR46210">
    <property type="entry name" value="FHA DOMAIN-CONTAINING PROTEIN"/>
    <property type="match status" value="1"/>
</dbReference>
<evidence type="ECO:0008006" key="8">
    <source>
        <dbReference type="Google" id="ProtNLM"/>
    </source>
</evidence>
<accession>A0A1R2AYU3</accession>
<dbReference type="GO" id="GO:0008270">
    <property type="term" value="F:zinc ion binding"/>
    <property type="evidence" value="ECO:0007669"/>
    <property type="project" value="UniProtKB-KW"/>
</dbReference>
<dbReference type="SUPFAM" id="SSF49879">
    <property type="entry name" value="SMAD/FHA domain"/>
    <property type="match status" value="1"/>
</dbReference>
<keyword evidence="7" id="KW-1185">Reference proteome</keyword>
<evidence type="ECO:0000259" key="5">
    <source>
        <dbReference type="PROSITE" id="PS51292"/>
    </source>
</evidence>
<dbReference type="EMBL" id="MPUH01001169">
    <property type="protein sequence ID" value="OMJ69688.1"/>
    <property type="molecule type" value="Genomic_DNA"/>
</dbReference>
<feature type="domain" description="RING-CH-type" evidence="5">
    <location>
        <begin position="134"/>
        <end position="210"/>
    </location>
</feature>
<dbReference type="Pfam" id="PF12906">
    <property type="entry name" value="RINGv"/>
    <property type="match status" value="1"/>
</dbReference>
<name>A0A1R2AYU3_9CILI</name>
<dbReference type="OrthoDB" id="264354at2759"/>
<evidence type="ECO:0000259" key="4">
    <source>
        <dbReference type="PROSITE" id="PS50006"/>
    </source>
</evidence>
<keyword evidence="1" id="KW-0479">Metal-binding</keyword>
<dbReference type="InterPro" id="IPR011016">
    <property type="entry name" value="Znf_RING-CH"/>
</dbReference>
<dbReference type="Gene3D" id="3.30.40.10">
    <property type="entry name" value="Zinc/RING finger domain, C3HC4 (zinc finger)"/>
    <property type="match status" value="1"/>
</dbReference>
<dbReference type="AlphaFoldDB" id="A0A1R2AYU3"/>
<protein>
    <recommendedName>
        <fullName evidence="8">RING-CH-type domain-containing protein</fullName>
    </recommendedName>
</protein>
<dbReference type="InterPro" id="IPR008984">
    <property type="entry name" value="SMAD_FHA_dom_sf"/>
</dbReference>
<dbReference type="PANTHER" id="PTHR46210:SF1">
    <property type="entry name" value="FHA DOMAIN-CONTAINING PROTEIN"/>
    <property type="match status" value="1"/>
</dbReference>
<dbReference type="SMART" id="SM00744">
    <property type="entry name" value="RINGv"/>
    <property type="match status" value="1"/>
</dbReference>
<comment type="caution">
    <text evidence="6">The sequence shown here is derived from an EMBL/GenBank/DDBJ whole genome shotgun (WGS) entry which is preliminary data.</text>
</comment>
<evidence type="ECO:0000256" key="1">
    <source>
        <dbReference type="ARBA" id="ARBA00022723"/>
    </source>
</evidence>
<reference evidence="6 7" key="1">
    <citation type="submission" date="2016-11" db="EMBL/GenBank/DDBJ databases">
        <title>The macronuclear genome of Stentor coeruleus: a giant cell with tiny introns.</title>
        <authorList>
            <person name="Slabodnick M."/>
            <person name="Ruby J.G."/>
            <person name="Reiff S.B."/>
            <person name="Swart E.C."/>
            <person name="Gosai S."/>
            <person name="Prabakaran S."/>
            <person name="Witkowska E."/>
            <person name="Larue G.E."/>
            <person name="Fisher S."/>
            <person name="Freeman R.M."/>
            <person name="Gunawardena J."/>
            <person name="Chu W."/>
            <person name="Stover N.A."/>
            <person name="Gregory B.D."/>
            <person name="Nowacki M."/>
            <person name="Derisi J."/>
            <person name="Roy S.W."/>
            <person name="Marshall W.F."/>
            <person name="Sood P."/>
        </authorList>
    </citation>
    <scope>NUCLEOTIDE SEQUENCE [LARGE SCALE GENOMIC DNA]</scope>
    <source>
        <strain evidence="6">WM001</strain>
    </source>
</reference>
<dbReference type="PROSITE" id="PS51292">
    <property type="entry name" value="ZF_RING_CH"/>
    <property type="match status" value="1"/>
</dbReference>
<sequence length="344" mass="39401">MMTDTYLEIRTLTWPRETHNLFDYEAKNLIKLTQHSDNTCVLYRSGDRCFINDFPSDCLLDTVSLISIGKTDDMFMVQQTGPSPIYQMWIVIKYLPGSSYEMKEGDVFKLGRETLRVKKISSEIEQGQSWAEIPETPGEKICKICCSEEFSEDDPLVSLCKCSGTMKYIHFTCLKNWLKSKVTTKALGNVSTYQWSDFICELCKEPLPEMFQFKGKTLSLLEINYPTTPYIILEDVKADEPHQQILYVIGLEESQSINIGRGTDSEIKLSDISVSRFHAKIKFTSNAFYIQDNKSKFGTLVGVCKNLPLILGSEITMQVNRTLITLVVKRPWKCCQKKKIMPMS</sequence>
<dbReference type="Proteomes" id="UP000187209">
    <property type="component" value="Unassembled WGS sequence"/>
</dbReference>
<dbReference type="CDD" id="cd00060">
    <property type="entry name" value="FHA"/>
    <property type="match status" value="1"/>
</dbReference>
<organism evidence="6 7">
    <name type="scientific">Stentor coeruleus</name>
    <dbReference type="NCBI Taxonomy" id="5963"/>
    <lineage>
        <taxon>Eukaryota</taxon>
        <taxon>Sar</taxon>
        <taxon>Alveolata</taxon>
        <taxon>Ciliophora</taxon>
        <taxon>Postciliodesmatophora</taxon>
        <taxon>Heterotrichea</taxon>
        <taxon>Heterotrichida</taxon>
        <taxon>Stentoridae</taxon>
        <taxon>Stentor</taxon>
    </lineage>
</organism>
<dbReference type="SUPFAM" id="SSF57850">
    <property type="entry name" value="RING/U-box"/>
    <property type="match status" value="1"/>
</dbReference>
<dbReference type="Gene3D" id="2.60.200.20">
    <property type="match status" value="1"/>
</dbReference>
<evidence type="ECO:0000256" key="3">
    <source>
        <dbReference type="ARBA" id="ARBA00022833"/>
    </source>
</evidence>
<keyword evidence="2" id="KW-0863">Zinc-finger</keyword>
<evidence type="ECO:0000313" key="6">
    <source>
        <dbReference type="EMBL" id="OMJ69688.1"/>
    </source>
</evidence>
<gene>
    <name evidence="6" type="ORF">SteCoe_32519</name>
</gene>
<evidence type="ECO:0000256" key="2">
    <source>
        <dbReference type="ARBA" id="ARBA00022771"/>
    </source>
</evidence>
<feature type="domain" description="FHA" evidence="4">
    <location>
        <begin position="257"/>
        <end position="301"/>
    </location>
</feature>
<dbReference type="PROSITE" id="PS50006">
    <property type="entry name" value="FHA_DOMAIN"/>
    <property type="match status" value="1"/>
</dbReference>
<evidence type="ECO:0000313" key="7">
    <source>
        <dbReference type="Proteomes" id="UP000187209"/>
    </source>
</evidence>
<dbReference type="InterPro" id="IPR013083">
    <property type="entry name" value="Znf_RING/FYVE/PHD"/>
</dbReference>